<keyword evidence="3" id="KW-1185">Reference proteome</keyword>
<dbReference type="RefSeq" id="WP_191768555.1">
    <property type="nucleotide sequence ID" value="NZ_JACSRA010000013.1"/>
</dbReference>
<keyword evidence="1" id="KW-0812">Transmembrane</keyword>
<keyword evidence="1" id="KW-0472">Membrane</keyword>
<comment type="caution">
    <text evidence="2">The sequence shown here is derived from an EMBL/GenBank/DDBJ whole genome shotgun (WGS) entry which is preliminary data.</text>
</comment>
<dbReference type="Proteomes" id="UP000627781">
    <property type="component" value="Unassembled WGS sequence"/>
</dbReference>
<reference evidence="2 3" key="1">
    <citation type="submission" date="2020-08" db="EMBL/GenBank/DDBJ databases">
        <title>A Genomic Blueprint of the Chicken Gut Microbiome.</title>
        <authorList>
            <person name="Gilroy R."/>
            <person name="Ravi A."/>
            <person name="Getino M."/>
            <person name="Pursley I."/>
            <person name="Horton D.L."/>
            <person name="Alikhan N.-F."/>
            <person name="Baker D."/>
            <person name="Gharbi K."/>
            <person name="Hall N."/>
            <person name="Watson M."/>
            <person name="Adriaenssens E.M."/>
            <person name="Foster-Nyarko E."/>
            <person name="Jarju S."/>
            <person name="Secka A."/>
            <person name="Antonio M."/>
            <person name="Oren A."/>
            <person name="Chaudhuri R."/>
            <person name="La Ragione R.M."/>
            <person name="Hildebrand F."/>
            <person name="Pallen M.J."/>
        </authorList>
    </citation>
    <scope>NUCLEOTIDE SEQUENCE [LARGE SCALE GENOMIC DNA]</scope>
    <source>
        <strain evidence="2 3">Sa3CVN1</strain>
    </source>
</reference>
<proteinExistence type="predicted"/>
<protein>
    <recommendedName>
        <fullName evidence="4">Polymer-forming cytoskeletal</fullName>
    </recommendedName>
</protein>
<dbReference type="EMBL" id="JACSRA010000013">
    <property type="protein sequence ID" value="MBD7911674.1"/>
    <property type="molecule type" value="Genomic_DNA"/>
</dbReference>
<evidence type="ECO:0000313" key="3">
    <source>
        <dbReference type="Proteomes" id="UP000627781"/>
    </source>
</evidence>
<evidence type="ECO:0000313" key="2">
    <source>
        <dbReference type="EMBL" id="MBD7911674.1"/>
    </source>
</evidence>
<gene>
    <name evidence="2" type="ORF">H9661_09925</name>
</gene>
<evidence type="ECO:0000256" key="1">
    <source>
        <dbReference type="SAM" id="Phobius"/>
    </source>
</evidence>
<sequence length="721" mass="80181">MNKCVKKKGSSLIVVIAVTSIIFVLAIAMLGMMVTGYKSRVAESKRLQDMYESDSRLDVVYNIIRKTSEATILKAGKDVETEEDEDKQNKDFKNNFYNYLLSGLDLVDTSQTYLKQCILDFKYPEYKVGGKIDFIYLDNKYKDADIKITEFNHVESEKKICITVQSTFETKGEKNKNSKTIETKFVINSPDYKRIDVSKGTDIEMSPVYDGKIITADGDMTDESNKIKAKGNIWVKGIGTEKMNNYSVDKYNGGIKLNGVGSDVIDEKDFPTLIGDIYTARTVNIGGSKTSAKISGNIYSSNTYLGGSGSASELLTISGDLITNNDLTLDSAGSNAVMKNYYGINDKTVDYSKEPDLAARESSCIIVNNTDAKLTVSEDACIMGVAYIDTKEKYQTGESVAIKGNYVAYTDPGTSDKVILKYYDPLQLIEFKVNATLQDKVNHFVNFFDVRNSNRSNNIEKAKGITFNKIYSAGAYVDNNGAHGNATLEEQAENEVKGYSRSIDSKKDEFAINVLAMGSTFGLTPTDSNNLVGNIYNQGKVVRTVGDHSDNENEKEDIGNNAVQQIDFGKIKEKKFQIDELDDFYGKVILRGKGEKVKITPGKIIIDDNESIDLNEEDMRALIVTNGDVQIDSSDGEINFTGNIITSGNVYIEGSNIINLVYDKDVTNHIYAINKKYLDEIFINRITDPKVHVNFKDDIAGSLIDYDENGYLKKGIWKIIK</sequence>
<evidence type="ECO:0008006" key="4">
    <source>
        <dbReference type="Google" id="ProtNLM"/>
    </source>
</evidence>
<keyword evidence="1" id="KW-1133">Transmembrane helix</keyword>
<accession>A0ABR8PU21</accession>
<organism evidence="2 3">
    <name type="scientific">Clostridium cibarium</name>
    <dbReference type="NCBI Taxonomy" id="2762247"/>
    <lineage>
        <taxon>Bacteria</taxon>
        <taxon>Bacillati</taxon>
        <taxon>Bacillota</taxon>
        <taxon>Clostridia</taxon>
        <taxon>Eubacteriales</taxon>
        <taxon>Clostridiaceae</taxon>
        <taxon>Clostridium</taxon>
    </lineage>
</organism>
<feature type="transmembrane region" description="Helical" evidence="1">
    <location>
        <begin position="12"/>
        <end position="37"/>
    </location>
</feature>
<name>A0ABR8PU21_9CLOT</name>